<evidence type="ECO:0000313" key="2">
    <source>
        <dbReference type="EMBL" id="JAH63861.1"/>
    </source>
</evidence>
<dbReference type="AlphaFoldDB" id="A0A0E9UDK4"/>
<dbReference type="EMBL" id="GBXM01044716">
    <property type="protein sequence ID" value="JAH63861.1"/>
    <property type="molecule type" value="Transcribed_RNA"/>
</dbReference>
<feature type="compositionally biased region" description="Polar residues" evidence="1">
    <location>
        <begin position="49"/>
        <end position="59"/>
    </location>
</feature>
<name>A0A0E9UDK4_ANGAN</name>
<reference evidence="2" key="2">
    <citation type="journal article" date="2015" name="Fish Shellfish Immunol.">
        <title>Early steps in the European eel (Anguilla anguilla)-Vibrio vulnificus interaction in the gills: Role of the RtxA13 toxin.</title>
        <authorList>
            <person name="Callol A."/>
            <person name="Pajuelo D."/>
            <person name="Ebbesson L."/>
            <person name="Teles M."/>
            <person name="MacKenzie S."/>
            <person name="Amaro C."/>
        </authorList>
    </citation>
    <scope>NUCLEOTIDE SEQUENCE</scope>
</reference>
<accession>A0A0E9UDK4</accession>
<protein>
    <submittedName>
        <fullName evidence="2">Uncharacterized protein</fullName>
    </submittedName>
</protein>
<evidence type="ECO:0000256" key="1">
    <source>
        <dbReference type="SAM" id="MobiDB-lite"/>
    </source>
</evidence>
<reference evidence="2" key="1">
    <citation type="submission" date="2014-11" db="EMBL/GenBank/DDBJ databases">
        <authorList>
            <person name="Amaro Gonzalez C."/>
        </authorList>
    </citation>
    <scope>NUCLEOTIDE SEQUENCE</scope>
</reference>
<sequence length="59" mass="6562">MSSPTRSPQIVPYLSSHLLTLIISPITFSPLSSIPPSYSPYTSQRKKQQTWQSQGPTTI</sequence>
<feature type="compositionally biased region" description="Low complexity" evidence="1">
    <location>
        <begin position="31"/>
        <end position="43"/>
    </location>
</feature>
<proteinExistence type="predicted"/>
<organism evidence="2">
    <name type="scientific">Anguilla anguilla</name>
    <name type="common">European freshwater eel</name>
    <name type="synonym">Muraena anguilla</name>
    <dbReference type="NCBI Taxonomy" id="7936"/>
    <lineage>
        <taxon>Eukaryota</taxon>
        <taxon>Metazoa</taxon>
        <taxon>Chordata</taxon>
        <taxon>Craniata</taxon>
        <taxon>Vertebrata</taxon>
        <taxon>Euteleostomi</taxon>
        <taxon>Actinopterygii</taxon>
        <taxon>Neopterygii</taxon>
        <taxon>Teleostei</taxon>
        <taxon>Anguilliformes</taxon>
        <taxon>Anguillidae</taxon>
        <taxon>Anguilla</taxon>
    </lineage>
</organism>
<feature type="region of interest" description="Disordered" evidence="1">
    <location>
        <begin position="31"/>
        <end position="59"/>
    </location>
</feature>